<dbReference type="Proteomes" id="UP000285324">
    <property type="component" value="Unassembled WGS sequence"/>
</dbReference>
<feature type="signal peptide" evidence="2">
    <location>
        <begin position="1"/>
        <end position="24"/>
    </location>
</feature>
<dbReference type="Gene3D" id="3.40.190.10">
    <property type="entry name" value="Periplasmic binding protein-like II"/>
    <property type="match status" value="1"/>
</dbReference>
<reference evidence="3 4" key="1">
    <citation type="submission" date="2018-08" db="EMBL/GenBank/DDBJ databases">
        <title>Achromobacter xylosoxidans Genome sequencing and assembly.</title>
        <authorList>
            <person name="Wang R."/>
            <person name="Rensing C."/>
            <person name="Li Y."/>
        </authorList>
    </citation>
    <scope>NUCLEOTIDE SEQUENCE [LARGE SCALE GENOMIC DNA]</scope>
    <source>
        <strain evidence="3 4">GD003A</strain>
    </source>
</reference>
<name>A0A424WH19_ALCXX</name>
<evidence type="ECO:0000256" key="1">
    <source>
        <dbReference type="ARBA" id="ARBA00006987"/>
    </source>
</evidence>
<dbReference type="CDD" id="cd07012">
    <property type="entry name" value="PBP2_Bug_TTT"/>
    <property type="match status" value="1"/>
</dbReference>
<dbReference type="Pfam" id="PF03401">
    <property type="entry name" value="TctC"/>
    <property type="match status" value="1"/>
</dbReference>
<dbReference type="Gene3D" id="3.40.190.150">
    <property type="entry name" value="Bordetella uptake gene, domain 1"/>
    <property type="match status" value="1"/>
</dbReference>
<dbReference type="InterPro" id="IPR042100">
    <property type="entry name" value="Bug_dom1"/>
</dbReference>
<dbReference type="RefSeq" id="WP_118932056.1">
    <property type="nucleotide sequence ID" value="NZ_CP061008.1"/>
</dbReference>
<evidence type="ECO:0000313" key="4">
    <source>
        <dbReference type="Proteomes" id="UP000285324"/>
    </source>
</evidence>
<keyword evidence="2" id="KW-0732">Signal</keyword>
<dbReference type="PANTHER" id="PTHR42928">
    <property type="entry name" value="TRICARBOXYLATE-BINDING PROTEIN"/>
    <property type="match status" value="1"/>
</dbReference>
<feature type="chain" id="PRO_5019113901" evidence="2">
    <location>
        <begin position="25"/>
        <end position="321"/>
    </location>
</feature>
<dbReference type="OrthoDB" id="8678477at2"/>
<evidence type="ECO:0000256" key="2">
    <source>
        <dbReference type="SAM" id="SignalP"/>
    </source>
</evidence>
<comment type="similarity">
    <text evidence="1">Belongs to the UPF0065 (bug) family.</text>
</comment>
<sequence>MRITTAAVCGALTLAALVAAPASAQDAPVRFIVPYPPGGAADQIARLVAQEMSKGGGATIIVENKPGAAGMIAADYVARAKPDGKTFFVGSNAPLVVNQALYAKMTYDPAKDFVPVSGMAKSPLLLVVRHDLPARDVKALIALGKQSPGKLTMGSAGTGNITYLAGEYAVSKLGFQVTHVPYQGSAPAIVGLMGSSTDMMFDALPSSMTQAQAGKIRPFAVLDDKRFAGLPDVPTAGELGYPGIDASAWFGLVAPAGTQAAVVDQMNRGVNQALAQPELQRKLASIGAVAMPGNAQVFAAFVQAERDRWLPVARDLGLKAQ</sequence>
<accession>A0A424WH19</accession>
<dbReference type="EMBL" id="QVXO01000007">
    <property type="protein sequence ID" value="RPJ92527.1"/>
    <property type="molecule type" value="Genomic_DNA"/>
</dbReference>
<protein>
    <submittedName>
        <fullName evidence="3">Tripartite tricarboxylate transporter substrate binding protein</fullName>
    </submittedName>
</protein>
<dbReference type="PANTHER" id="PTHR42928:SF5">
    <property type="entry name" value="BLR1237 PROTEIN"/>
    <property type="match status" value="1"/>
</dbReference>
<proteinExistence type="inferred from homology"/>
<comment type="caution">
    <text evidence="3">The sequence shown here is derived from an EMBL/GenBank/DDBJ whole genome shotgun (WGS) entry which is preliminary data.</text>
</comment>
<evidence type="ECO:0000313" key="3">
    <source>
        <dbReference type="EMBL" id="RPJ92527.1"/>
    </source>
</evidence>
<gene>
    <name evidence="3" type="ORF">DY367_06920</name>
</gene>
<dbReference type="SUPFAM" id="SSF53850">
    <property type="entry name" value="Periplasmic binding protein-like II"/>
    <property type="match status" value="1"/>
</dbReference>
<dbReference type="PIRSF" id="PIRSF017082">
    <property type="entry name" value="YflP"/>
    <property type="match status" value="1"/>
</dbReference>
<dbReference type="AlphaFoldDB" id="A0A424WH19"/>
<dbReference type="InterPro" id="IPR005064">
    <property type="entry name" value="BUG"/>
</dbReference>
<organism evidence="3 4">
    <name type="scientific">Alcaligenes xylosoxydans xylosoxydans</name>
    <name type="common">Achromobacter xylosoxidans</name>
    <dbReference type="NCBI Taxonomy" id="85698"/>
    <lineage>
        <taxon>Bacteria</taxon>
        <taxon>Pseudomonadati</taxon>
        <taxon>Pseudomonadota</taxon>
        <taxon>Betaproteobacteria</taxon>
        <taxon>Burkholderiales</taxon>
        <taxon>Alcaligenaceae</taxon>
        <taxon>Achromobacter</taxon>
    </lineage>
</organism>